<dbReference type="InterPro" id="IPR002350">
    <property type="entry name" value="Kazal_dom"/>
</dbReference>
<sequence>MKRTSWMSAVVLAAVLVVCLGGQGAEAFLPRWWPAGGATGGDPAAVPAAAECPADVIERLQTLSFEELKLVCPTRSDVPHDLATCSQCSCGAYKLIKEAVGTSDEDIHALAERCGPIVSIDTAFDGLNLKAVVDFLNLCKEVPEQVDFKTCEPVEVSAMSGPSDNINADALLSFLRTDLNGITEDEMIQFLGVAQDLDLADNHDGLVDDVSKTVAEVENFVRLVNLGQNVVPESMNDSSILCPGFTSEGSCETFEELRRICPWSCERQKEECSMATPETCGESVFLEACPVTCRQLQVLTSNLPITLDGAIQITSLTDGTAIKTNNLKGSVEQGCMCFNVFQPVCNKETGEMYANLCEAECNGVHENTGPCRETSMDSVMKFAATQSSMTPEEIQRMVDGHNHNHVKQHHNLQEAKDVKSQTNAGVGLSSFALLPLSLALSSAYFGLL</sequence>
<feature type="chain" id="PRO_5023127151" description="Kazal-like domain-containing protein" evidence="1">
    <location>
        <begin position="28"/>
        <end position="448"/>
    </location>
</feature>
<reference evidence="3 4" key="1">
    <citation type="submission" date="2018-07" db="EMBL/GenBank/DDBJ databases">
        <title>The complete nuclear genome of the prasinophyte Chloropicon primus (CCMP1205).</title>
        <authorList>
            <person name="Pombert J.-F."/>
            <person name="Otis C."/>
            <person name="Turmel M."/>
            <person name="Lemieux C."/>
        </authorList>
    </citation>
    <scope>NUCLEOTIDE SEQUENCE [LARGE SCALE GENOMIC DNA]</scope>
    <source>
        <strain evidence="3 4">CCMP1205</strain>
    </source>
</reference>
<dbReference type="AlphaFoldDB" id="A0A5B8MYJ4"/>
<evidence type="ECO:0000313" key="4">
    <source>
        <dbReference type="Proteomes" id="UP000316726"/>
    </source>
</evidence>
<protein>
    <recommendedName>
        <fullName evidence="2">Kazal-like domain-containing protein</fullName>
    </recommendedName>
</protein>
<evidence type="ECO:0000259" key="2">
    <source>
        <dbReference type="PROSITE" id="PS51465"/>
    </source>
</evidence>
<feature type="domain" description="Kazal-like" evidence="2">
    <location>
        <begin position="329"/>
        <end position="373"/>
    </location>
</feature>
<dbReference type="PROSITE" id="PS51465">
    <property type="entry name" value="KAZAL_2"/>
    <property type="match status" value="1"/>
</dbReference>
<name>A0A5B8MYJ4_9CHLO</name>
<proteinExistence type="predicted"/>
<evidence type="ECO:0000313" key="3">
    <source>
        <dbReference type="EMBL" id="QDZ25431.1"/>
    </source>
</evidence>
<dbReference type="Proteomes" id="UP000316726">
    <property type="component" value="Chromosome 17"/>
</dbReference>
<organism evidence="3 4">
    <name type="scientific">Chloropicon primus</name>
    <dbReference type="NCBI Taxonomy" id="1764295"/>
    <lineage>
        <taxon>Eukaryota</taxon>
        <taxon>Viridiplantae</taxon>
        <taxon>Chlorophyta</taxon>
        <taxon>Chloropicophyceae</taxon>
        <taxon>Chloropicales</taxon>
        <taxon>Chloropicaceae</taxon>
        <taxon>Chloropicon</taxon>
    </lineage>
</organism>
<dbReference type="EMBL" id="CP031050">
    <property type="protein sequence ID" value="QDZ25431.1"/>
    <property type="molecule type" value="Genomic_DNA"/>
</dbReference>
<keyword evidence="1" id="KW-0732">Signal</keyword>
<keyword evidence="4" id="KW-1185">Reference proteome</keyword>
<gene>
    <name evidence="3" type="ORF">A3770_17p79490</name>
</gene>
<accession>A0A5B8MYJ4</accession>
<evidence type="ECO:0000256" key="1">
    <source>
        <dbReference type="SAM" id="SignalP"/>
    </source>
</evidence>
<feature type="signal peptide" evidence="1">
    <location>
        <begin position="1"/>
        <end position="27"/>
    </location>
</feature>